<dbReference type="AlphaFoldDB" id="A0A2N1JB52"/>
<dbReference type="STRING" id="2020962.A0A2N1JB52"/>
<accession>A0A2N1JB52</accession>
<dbReference type="Proteomes" id="UP000232875">
    <property type="component" value="Unassembled WGS sequence"/>
</dbReference>
<name>A0A2N1JB52_9BASI</name>
<evidence type="ECO:0000256" key="1">
    <source>
        <dbReference type="SAM" id="MobiDB-lite"/>
    </source>
</evidence>
<protein>
    <submittedName>
        <fullName evidence="2">Uncharacterized protein</fullName>
    </submittedName>
</protein>
<feature type="compositionally biased region" description="Acidic residues" evidence="1">
    <location>
        <begin position="694"/>
        <end position="711"/>
    </location>
</feature>
<gene>
    <name evidence="2" type="ORF">MVES_002215</name>
</gene>
<evidence type="ECO:0000313" key="3">
    <source>
        <dbReference type="Proteomes" id="UP000232875"/>
    </source>
</evidence>
<dbReference type="EMBL" id="KZ454990">
    <property type="protein sequence ID" value="PKI83790.1"/>
    <property type="molecule type" value="Genomic_DNA"/>
</dbReference>
<dbReference type="InterPro" id="IPR021861">
    <property type="entry name" value="THO_THOC1"/>
</dbReference>
<feature type="region of interest" description="Disordered" evidence="1">
    <location>
        <begin position="634"/>
        <end position="807"/>
    </location>
</feature>
<feature type="compositionally biased region" description="Basic and acidic residues" evidence="1">
    <location>
        <begin position="233"/>
        <end position="251"/>
    </location>
</feature>
<dbReference type="GO" id="GO:0006406">
    <property type="term" value="P:mRNA export from nucleus"/>
    <property type="evidence" value="ECO:0007669"/>
    <property type="project" value="TreeGrafter"/>
</dbReference>
<feature type="compositionally biased region" description="Basic and acidic residues" evidence="1">
    <location>
        <begin position="640"/>
        <end position="693"/>
    </location>
</feature>
<organism evidence="2 3">
    <name type="scientific">Malassezia vespertilionis</name>
    <dbReference type="NCBI Taxonomy" id="2020962"/>
    <lineage>
        <taxon>Eukaryota</taxon>
        <taxon>Fungi</taxon>
        <taxon>Dikarya</taxon>
        <taxon>Basidiomycota</taxon>
        <taxon>Ustilaginomycotina</taxon>
        <taxon>Malasseziomycetes</taxon>
        <taxon>Malasseziales</taxon>
        <taxon>Malasseziaceae</taxon>
        <taxon>Malassezia</taxon>
    </lineage>
</organism>
<keyword evidence="3" id="KW-1185">Reference proteome</keyword>
<sequence length="807" mass="89355">MVGARSETIAQFSDLVDAHLPAIYVMYKETMSAQGEAPLSSSLALLDKETAPLVQAFEALPRAESSSSVWDEVAQTLVYAKVHEFVQQGNIENSADMFVRLDIALAMQRSGLAEATLPLTVLEDTLSEAPIATSIDLFSYAESRVAQLTENIMPSSGKGLVLLRMCNELLRRLSKQYKPHAAFSGRIRTLLSNTFPINERSGVNLKGDFDIDNVTVWDEEEEKDVAMEEETQEDTHKEDSNEKEQRLKQTHNDAQSPEALLASPHFYRLFWSLQYYFSHPSLLFSEEQDTTLCHSAACVMHLLPASDSTTPMQTFQASAQAVLSVLGMHSRNELKSTRASKRTHSAAQEISDAFYPKLLTGRPLLTYELNDGTFRRHILVQFMILFQFLLGFTEACRERNEEFTNKLFKFPFVLRGDDEHWVRTVWRQVQTQLRDSGRDGKRFLETILGMLRREGAWIQWKGAGAPPLEKEPFSVETLDAWAQAAGNSINVAQYPYLLGTPALGLLWSEGFQAKQPSEVQVTTEEGETQTRALDGLEALEFPAQGPSIISLHRAMLIEEQKAKQAHAALDGEAQADALVKSDAKKQRLAWRALRTATPRKLPLFASMHGIDNIGGLLDAMQCEERGQVYKAQVLEEPDEATERAARDQLAREEEEKEEMAAKARAEERAAKEHAEQETNPIEKSKGKDQKANDADENADGDDAAEAEEAGEEDGKANADADIEANAEVSAADIISTQADAASDSSPSEDTVQPHQESNAAHASELMVVESFQDTSTVYSSESSSPRVDPDATFMTAHDADATEANSS</sequence>
<feature type="compositionally biased region" description="Acidic residues" evidence="1">
    <location>
        <begin position="220"/>
        <end position="232"/>
    </location>
</feature>
<feature type="compositionally biased region" description="Low complexity" evidence="1">
    <location>
        <begin position="719"/>
        <end position="745"/>
    </location>
</feature>
<feature type="region of interest" description="Disordered" evidence="1">
    <location>
        <begin position="220"/>
        <end position="255"/>
    </location>
</feature>
<evidence type="ECO:0000313" key="2">
    <source>
        <dbReference type="EMBL" id="PKI83790.1"/>
    </source>
</evidence>
<feature type="compositionally biased region" description="Polar residues" evidence="1">
    <location>
        <begin position="747"/>
        <end position="760"/>
    </location>
</feature>
<proteinExistence type="predicted"/>
<dbReference type="PANTHER" id="PTHR13265">
    <property type="entry name" value="THO COMPLEX SUBUNIT 1"/>
    <property type="match status" value="1"/>
</dbReference>
<dbReference type="OrthoDB" id="9402762at2759"/>
<dbReference type="PANTHER" id="PTHR13265:SF0">
    <property type="entry name" value="HPR1"/>
    <property type="match status" value="1"/>
</dbReference>
<dbReference type="Pfam" id="PF11957">
    <property type="entry name" value="efThoc1"/>
    <property type="match status" value="1"/>
</dbReference>
<dbReference type="GO" id="GO:0000445">
    <property type="term" value="C:THO complex part of transcription export complex"/>
    <property type="evidence" value="ECO:0007669"/>
    <property type="project" value="TreeGrafter"/>
</dbReference>
<reference evidence="2 3" key="1">
    <citation type="submission" date="2017-10" db="EMBL/GenBank/DDBJ databases">
        <title>A novel species of cold-tolerant Malassezia isolated from bats.</title>
        <authorList>
            <person name="Lorch J.M."/>
            <person name="Palmer J.M."/>
            <person name="Vanderwolf K.J."/>
            <person name="Schmidt K.Z."/>
            <person name="Verant M.L."/>
            <person name="Weller T.J."/>
            <person name="Blehert D.S."/>
        </authorList>
    </citation>
    <scope>NUCLEOTIDE SEQUENCE [LARGE SCALE GENOMIC DNA]</scope>
    <source>
        <strain evidence="2 3">NWHC:44797-103</strain>
    </source>
</reference>